<gene>
    <name evidence="1" type="ORF">HCEG_00550</name>
</gene>
<dbReference type="Proteomes" id="UP000008142">
    <property type="component" value="Unassembled WGS sequence"/>
</dbReference>
<organism evidence="2">
    <name type="scientific">Ajellomyces capsulatus (strain H88)</name>
    <name type="common">Darling's disease fungus</name>
    <name type="synonym">Histoplasma capsulatum</name>
    <dbReference type="NCBI Taxonomy" id="544711"/>
    <lineage>
        <taxon>Eukaryota</taxon>
        <taxon>Fungi</taxon>
        <taxon>Dikarya</taxon>
        <taxon>Ascomycota</taxon>
        <taxon>Pezizomycotina</taxon>
        <taxon>Eurotiomycetes</taxon>
        <taxon>Eurotiomycetidae</taxon>
        <taxon>Onygenales</taxon>
        <taxon>Ajellomycetaceae</taxon>
        <taxon>Histoplasma</taxon>
    </lineage>
</organism>
<sequence length="286" mass="32066">MGQMADLRVAELTNKRILNRLYLDQSVQMMIENMGMPNGIGWNEPDDGLGDSVKDTFGGSILMDDSDSETGEILRVSPEGNLIAGEIQMRTENVLWNLRGWNSASRLRMALLIIMIALRVTFKVDAGVKGNIWHKIQVPVPAVIGNWPGIKCSTHHSLFGIFLWFSLSFRSSALGFSQELCRKISIKEDFAMPLTQNNYCSCLSPTLQEGLVELQLGVLTEYERNKCRQTGNIPKLPRYVQSLGNIVSIRVLIKAPRCRGVADMRIHDRNSSDSFLVALKPYYLST</sequence>
<dbReference type="OMA" id="QMRTENV"/>
<evidence type="ECO:0000313" key="1">
    <source>
        <dbReference type="EMBL" id="EGC41188.1"/>
    </source>
</evidence>
<accession>F0U4T4</accession>
<evidence type="ECO:0000313" key="2">
    <source>
        <dbReference type="Proteomes" id="UP000008142"/>
    </source>
</evidence>
<dbReference type="AlphaFoldDB" id="F0U4T4"/>
<dbReference type="HOGENOM" id="CLU_973083_0_0_1"/>
<dbReference type="STRING" id="544711.F0U4T4"/>
<name>F0U4T4_AJEC8</name>
<dbReference type="EMBL" id="DS990636">
    <property type="protein sequence ID" value="EGC41188.1"/>
    <property type="molecule type" value="Genomic_DNA"/>
</dbReference>
<protein>
    <submittedName>
        <fullName evidence="1">Calcium homeostasis protein Regucalcin</fullName>
    </submittedName>
</protein>
<reference evidence="2" key="1">
    <citation type="submission" date="2008-07" db="EMBL/GenBank/DDBJ databases">
        <title>Annotation of Ajellomyces capsulatus strain H88.</title>
        <authorList>
            <person name="Champion M."/>
            <person name="Cuomo C."/>
            <person name="Ma L.-J."/>
            <person name="Henn M.R."/>
            <person name="Sil A."/>
            <person name="Goldman B."/>
            <person name="Young S.K."/>
            <person name="Kodira C.D."/>
            <person name="Zeng Q."/>
            <person name="Koehrsen M."/>
            <person name="Alvarado L."/>
            <person name="Berlin A."/>
            <person name="Borenstein D."/>
            <person name="Chen Z."/>
            <person name="Engels R."/>
            <person name="Freedman E."/>
            <person name="Gellesch M."/>
            <person name="Goldberg J."/>
            <person name="Griggs A."/>
            <person name="Gujja S."/>
            <person name="Heiman D."/>
            <person name="Hepburn T."/>
            <person name="Howarth C."/>
            <person name="Jen D."/>
            <person name="Larson L."/>
            <person name="Lewis B."/>
            <person name="Mehta T."/>
            <person name="Park D."/>
            <person name="Pearson M."/>
            <person name="Roberts A."/>
            <person name="Saif S."/>
            <person name="Shea T."/>
            <person name="Shenoy N."/>
            <person name="Sisk P."/>
            <person name="Stolte C."/>
            <person name="Sykes S."/>
            <person name="Walk T."/>
            <person name="White J."/>
            <person name="Yandava C."/>
            <person name="Klein B."/>
            <person name="McEwen J.G."/>
            <person name="Puccia R."/>
            <person name="Goldman G.H."/>
            <person name="Felipe M.S."/>
            <person name="Nino-Vega G."/>
            <person name="San-Blas G."/>
            <person name="Taylor J."/>
            <person name="Mendoza L."/>
            <person name="Galagan J."/>
            <person name="Nusbaum C."/>
            <person name="Birren B."/>
        </authorList>
    </citation>
    <scope>NUCLEOTIDE SEQUENCE [LARGE SCALE GENOMIC DNA]</scope>
    <source>
        <strain evidence="2">H88</strain>
    </source>
</reference>
<dbReference type="OrthoDB" id="423498at2759"/>
<proteinExistence type="predicted"/>
<dbReference type="VEuPathDB" id="FungiDB:I7I53_08008"/>